<protein>
    <submittedName>
        <fullName evidence="3">Uncharacterized protein</fullName>
    </submittedName>
</protein>
<dbReference type="RefSeq" id="WP_171367234.1">
    <property type="nucleotide sequence ID" value="NZ_VTXW01000004.1"/>
</dbReference>
<dbReference type="EMBL" id="VTXW01000004">
    <property type="protein sequence ID" value="NOH33115.1"/>
    <property type="molecule type" value="Genomic_DNA"/>
</dbReference>
<keyword evidence="2" id="KW-0732">Signal</keyword>
<feature type="region of interest" description="Disordered" evidence="1">
    <location>
        <begin position="21"/>
        <end position="45"/>
    </location>
</feature>
<organism evidence="3 4">
    <name type="scientific">Vibrio chagasii</name>
    <dbReference type="NCBI Taxonomy" id="170679"/>
    <lineage>
        <taxon>Bacteria</taxon>
        <taxon>Pseudomonadati</taxon>
        <taxon>Pseudomonadota</taxon>
        <taxon>Gammaproteobacteria</taxon>
        <taxon>Vibrionales</taxon>
        <taxon>Vibrionaceae</taxon>
        <taxon>Vibrio</taxon>
    </lineage>
</organism>
<evidence type="ECO:0000313" key="3">
    <source>
        <dbReference type="EMBL" id="NOH33115.1"/>
    </source>
</evidence>
<feature type="signal peptide" evidence="2">
    <location>
        <begin position="1"/>
        <end position="21"/>
    </location>
</feature>
<reference evidence="3 4" key="1">
    <citation type="submission" date="2019-09" db="EMBL/GenBank/DDBJ databases">
        <title>Draft genome sequencing and comparative genomics of hatchery-associated Vibrios.</title>
        <authorList>
            <person name="Kehlet-Delgado H."/>
            <person name="Mueller R.S."/>
        </authorList>
    </citation>
    <scope>NUCLEOTIDE SEQUENCE [LARGE SCALE GENOMIC DNA]</scope>
    <source>
        <strain evidence="3 4">00-90-10</strain>
    </source>
</reference>
<comment type="caution">
    <text evidence="3">The sequence shown here is derived from an EMBL/GenBank/DDBJ whole genome shotgun (WGS) entry which is preliminary data.</text>
</comment>
<accession>A0A7Y4DQZ5</accession>
<dbReference type="PROSITE" id="PS51257">
    <property type="entry name" value="PROKAR_LIPOPROTEIN"/>
    <property type="match status" value="1"/>
</dbReference>
<evidence type="ECO:0000256" key="2">
    <source>
        <dbReference type="SAM" id="SignalP"/>
    </source>
</evidence>
<sequence>MTNLKLLAGVALVTLSLTGCGSDNNQPIPPDEAPANPTLPTDGQVSADQLKNSAVLIDGYEQITVASDSTLTLLLESGEAFSLGSNEKLVVDGHLRITSN</sequence>
<dbReference type="Proteomes" id="UP000525336">
    <property type="component" value="Unassembled WGS sequence"/>
</dbReference>
<dbReference type="AlphaFoldDB" id="A0A7Y4DQZ5"/>
<evidence type="ECO:0000256" key="1">
    <source>
        <dbReference type="SAM" id="MobiDB-lite"/>
    </source>
</evidence>
<name>A0A7Y4DQZ5_9VIBR</name>
<gene>
    <name evidence="3" type="ORF">F0245_06965</name>
</gene>
<evidence type="ECO:0000313" key="4">
    <source>
        <dbReference type="Proteomes" id="UP000525336"/>
    </source>
</evidence>
<feature type="chain" id="PRO_5031452083" evidence="2">
    <location>
        <begin position="22"/>
        <end position="100"/>
    </location>
</feature>
<proteinExistence type="predicted"/>